<dbReference type="AlphaFoldDB" id="A0A974NP65"/>
<reference evidence="2 3" key="1">
    <citation type="submission" date="2021-01" db="EMBL/GenBank/DDBJ databases">
        <title>FDA dAtabase for Regulatory Grade micrObial Sequences (FDA-ARGOS): Supporting development and validation of Infectious Disease Dx tests.</title>
        <authorList>
            <person name="Nelson B."/>
            <person name="Plummer A."/>
            <person name="Tallon L."/>
            <person name="Sadzewicz L."/>
            <person name="Zhao X."/>
            <person name="Boylan J."/>
            <person name="Ott S."/>
            <person name="Bowen H."/>
            <person name="Vavikolanu K."/>
            <person name="Mehta A."/>
            <person name="Aluvathingal J."/>
            <person name="Nadendla S."/>
            <person name="Myers T."/>
            <person name="Yan Y."/>
            <person name="Sichtig H."/>
        </authorList>
    </citation>
    <scope>NUCLEOTIDE SEQUENCE [LARGE SCALE GENOMIC DNA]</scope>
    <source>
        <strain evidence="2 3">FDAARGOS_1161</strain>
    </source>
</reference>
<protein>
    <submittedName>
        <fullName evidence="2">P1 family peptidase</fullName>
    </submittedName>
</protein>
<dbReference type="Gene3D" id="3.60.70.12">
    <property type="entry name" value="L-amino peptidase D-ALA esterase/amidase"/>
    <property type="match status" value="1"/>
</dbReference>
<dbReference type="SUPFAM" id="SSF56266">
    <property type="entry name" value="DmpA/ArgJ-like"/>
    <property type="match status" value="1"/>
</dbReference>
<dbReference type="PANTHER" id="PTHR36512:SF3">
    <property type="entry name" value="BLR5678 PROTEIN"/>
    <property type="match status" value="1"/>
</dbReference>
<accession>A0A974NP65</accession>
<comment type="similarity">
    <text evidence="1">Belongs to the peptidase S58 family.</text>
</comment>
<dbReference type="RefSeq" id="WP_040373901.1">
    <property type="nucleotide sequence ID" value="NZ_CP068053.1"/>
</dbReference>
<dbReference type="Pfam" id="PF03576">
    <property type="entry name" value="Peptidase_S58"/>
    <property type="match status" value="1"/>
</dbReference>
<dbReference type="InterPro" id="IPR016117">
    <property type="entry name" value="ArgJ-like_dom_sf"/>
</dbReference>
<name>A0A974NP65_PERPY</name>
<dbReference type="InterPro" id="IPR005321">
    <property type="entry name" value="Peptidase_S58_DmpA"/>
</dbReference>
<sequence>MEKVKGLKIGKLPTGKKNCITDVADVRVGHVTLDFPLDADGEEAACTGVTAILPHGGNIFKKKVTAASYVLNGFGKSTGLVQVNELGVLESPIMLTNTFGVPAVTQGTLEYMLKQNPEIGETTGTINIVVGECNDSHLNSIRQFPVQSKHAVEAILKAAADKAEEGAVGAGKGMICFGFKGGIGTSSRVIKLDKFGVQYTIGCLVLSNFGKEEEFLTDTYAGLTETLQQGLTETSDGSIIIILATDAPLSDRQLLRVIKRCGIGLGRTGSNVSHGSGDIVIGFSTAKSIPHDSESHYETYKLLREDHFIFNQLFVAAAEATEEAILHSLLQAETTKGRKGRIVHQYSNRKEGS</sequence>
<dbReference type="CDD" id="cd02253">
    <property type="entry name" value="DmpA"/>
    <property type="match status" value="1"/>
</dbReference>
<organism evidence="2 3">
    <name type="scientific">Peribacillus psychrosaccharolyticus</name>
    <name type="common">Bacillus psychrosaccharolyticus</name>
    <dbReference type="NCBI Taxonomy" id="1407"/>
    <lineage>
        <taxon>Bacteria</taxon>
        <taxon>Bacillati</taxon>
        <taxon>Bacillota</taxon>
        <taxon>Bacilli</taxon>
        <taxon>Bacillales</taxon>
        <taxon>Bacillaceae</taxon>
        <taxon>Peribacillus</taxon>
    </lineage>
</organism>
<dbReference type="Proteomes" id="UP000595254">
    <property type="component" value="Chromosome"/>
</dbReference>
<evidence type="ECO:0000313" key="2">
    <source>
        <dbReference type="EMBL" id="QQT01306.1"/>
    </source>
</evidence>
<dbReference type="PANTHER" id="PTHR36512">
    <property type="entry name" value="D-AMINOPEPTIDASE"/>
    <property type="match status" value="1"/>
</dbReference>
<dbReference type="KEGG" id="ppsr:I6J18_05365"/>
<proteinExistence type="inferred from homology"/>
<gene>
    <name evidence="2" type="ORF">I6J18_05365</name>
</gene>
<dbReference type="GO" id="GO:0004177">
    <property type="term" value="F:aminopeptidase activity"/>
    <property type="evidence" value="ECO:0007669"/>
    <property type="project" value="TreeGrafter"/>
</dbReference>
<dbReference type="EMBL" id="CP068053">
    <property type="protein sequence ID" value="QQT01306.1"/>
    <property type="molecule type" value="Genomic_DNA"/>
</dbReference>
<evidence type="ECO:0000313" key="3">
    <source>
        <dbReference type="Proteomes" id="UP000595254"/>
    </source>
</evidence>
<evidence type="ECO:0000256" key="1">
    <source>
        <dbReference type="ARBA" id="ARBA00007068"/>
    </source>
</evidence>
<keyword evidence="3" id="KW-1185">Reference proteome</keyword>